<dbReference type="EMBL" id="PCRS01000040">
    <property type="protein sequence ID" value="PIP24808.1"/>
    <property type="molecule type" value="Genomic_DNA"/>
</dbReference>
<name>A0A2G9YZZ3_9BACT</name>
<organism evidence="2 3">
    <name type="scientific">Candidatus Nealsonbacteria bacterium CG23_combo_of_CG06-09_8_20_14_all_36_12</name>
    <dbReference type="NCBI Taxonomy" id="1974718"/>
    <lineage>
        <taxon>Bacteria</taxon>
        <taxon>Candidatus Nealsoniibacteriota</taxon>
    </lineage>
</organism>
<evidence type="ECO:0000313" key="3">
    <source>
        <dbReference type="Proteomes" id="UP000228681"/>
    </source>
</evidence>
<accession>A0A2G9YZZ3</accession>
<dbReference type="Proteomes" id="UP000228681">
    <property type="component" value="Unassembled WGS sequence"/>
</dbReference>
<reference evidence="2 3" key="1">
    <citation type="submission" date="2017-09" db="EMBL/GenBank/DDBJ databases">
        <title>Depth-based differentiation of microbial function through sediment-hosted aquifers and enrichment of novel symbionts in the deep terrestrial subsurface.</title>
        <authorList>
            <person name="Probst A.J."/>
            <person name="Ladd B."/>
            <person name="Jarett J.K."/>
            <person name="Geller-Mcgrath D.E."/>
            <person name="Sieber C.M."/>
            <person name="Emerson J.B."/>
            <person name="Anantharaman K."/>
            <person name="Thomas B.C."/>
            <person name="Malmstrom R."/>
            <person name="Stieglmeier M."/>
            <person name="Klingl A."/>
            <person name="Woyke T."/>
            <person name="Ryan C.M."/>
            <person name="Banfield J.F."/>
        </authorList>
    </citation>
    <scope>NUCLEOTIDE SEQUENCE [LARGE SCALE GENOMIC DNA]</scope>
    <source>
        <strain evidence="2">CG23_combo_of_CG06-09_8_20_14_all_36_12</strain>
    </source>
</reference>
<comment type="caution">
    <text evidence="2">The sequence shown here is derived from an EMBL/GenBank/DDBJ whole genome shotgun (WGS) entry which is preliminary data.</text>
</comment>
<proteinExistence type="predicted"/>
<gene>
    <name evidence="2" type="ORF">COX34_02190</name>
</gene>
<evidence type="ECO:0000256" key="1">
    <source>
        <dbReference type="SAM" id="Phobius"/>
    </source>
</evidence>
<keyword evidence="1" id="KW-1133">Transmembrane helix</keyword>
<feature type="transmembrane region" description="Helical" evidence="1">
    <location>
        <begin position="12"/>
        <end position="33"/>
    </location>
</feature>
<keyword evidence="1" id="KW-0472">Membrane</keyword>
<protein>
    <submittedName>
        <fullName evidence="2">Uncharacterized protein</fullName>
    </submittedName>
</protein>
<sequence>MAIIFQEKKKQKYLIFILIGIVFVILLTLWLGFSRRPSVTPTEAPLAEVSKIWQKIEINFEILKNPLFQALKDFEKIPAFEGEAGRENPFISY</sequence>
<keyword evidence="1" id="KW-0812">Transmembrane</keyword>
<dbReference type="AlphaFoldDB" id="A0A2G9YZZ3"/>
<evidence type="ECO:0000313" key="2">
    <source>
        <dbReference type="EMBL" id="PIP24808.1"/>
    </source>
</evidence>